<comment type="caution">
    <text evidence="2">The sequence shown here is derived from an EMBL/GenBank/DDBJ whole genome shotgun (WGS) entry which is preliminary data.</text>
</comment>
<dbReference type="CDD" id="cd07344">
    <property type="entry name" value="M48_yhfN_like"/>
    <property type="match status" value="1"/>
</dbReference>
<organism evidence="2 3">
    <name type="scientific">Sphingomonas kyungheensis</name>
    <dbReference type="NCBI Taxonomy" id="1069987"/>
    <lineage>
        <taxon>Bacteria</taxon>
        <taxon>Pseudomonadati</taxon>
        <taxon>Pseudomonadota</taxon>
        <taxon>Alphaproteobacteria</taxon>
        <taxon>Sphingomonadales</taxon>
        <taxon>Sphingomonadaceae</taxon>
        <taxon>Sphingomonas</taxon>
    </lineage>
</organism>
<dbReference type="Gene3D" id="3.30.2010.10">
    <property type="entry name" value="Metalloproteases ('zincins'), catalytic domain"/>
    <property type="match status" value="1"/>
</dbReference>
<keyword evidence="3" id="KW-1185">Reference proteome</keyword>
<dbReference type="EMBL" id="JBBBDM010000006">
    <property type="protein sequence ID" value="MEI5688025.1"/>
    <property type="molecule type" value="Genomic_DNA"/>
</dbReference>
<keyword evidence="2" id="KW-0378">Hydrolase</keyword>
<protein>
    <submittedName>
        <fullName evidence="2">SprT family zinc-dependent metalloprotease</fullName>
        <ecNumber evidence="2">3.4.-.-</ecNumber>
    </submittedName>
</protein>
<accession>A0ABU8H4U6</accession>
<dbReference type="PANTHER" id="PTHR30399">
    <property type="entry name" value="UNCHARACTERIZED PROTEIN YGJP"/>
    <property type="match status" value="1"/>
</dbReference>
<dbReference type="RefSeq" id="WP_336545581.1">
    <property type="nucleotide sequence ID" value="NZ_JBBBDM010000006.1"/>
</dbReference>
<dbReference type="Proteomes" id="UP001367771">
    <property type="component" value="Unassembled WGS sequence"/>
</dbReference>
<keyword evidence="2" id="KW-0482">Metalloprotease</keyword>
<dbReference type="InterPro" id="IPR053136">
    <property type="entry name" value="UTP_pyrophosphatase-like"/>
</dbReference>
<feature type="domain" description="YgjP-like metallopeptidase" evidence="1">
    <location>
        <begin position="22"/>
        <end position="217"/>
    </location>
</feature>
<dbReference type="GO" id="GO:0008237">
    <property type="term" value="F:metallopeptidase activity"/>
    <property type="evidence" value="ECO:0007669"/>
    <property type="project" value="UniProtKB-KW"/>
</dbReference>
<evidence type="ECO:0000313" key="2">
    <source>
        <dbReference type="EMBL" id="MEI5688025.1"/>
    </source>
</evidence>
<dbReference type="PANTHER" id="PTHR30399:SF1">
    <property type="entry name" value="UTP PYROPHOSPHATASE"/>
    <property type="match status" value="1"/>
</dbReference>
<dbReference type="InterPro" id="IPR002725">
    <property type="entry name" value="YgjP-like_metallopeptidase"/>
</dbReference>
<evidence type="ECO:0000259" key="1">
    <source>
        <dbReference type="Pfam" id="PF01863"/>
    </source>
</evidence>
<gene>
    <name evidence="2" type="ORF">V8201_13125</name>
</gene>
<proteinExistence type="predicted"/>
<reference evidence="2 3" key="1">
    <citation type="journal article" date="2013" name="Int. J. Syst. Evol. Microbiol.">
        <title>Sphingomonas kyungheensis sp. nov., a bacterium with ginsenoside-converting activity isolated from soil of a ginseng field.</title>
        <authorList>
            <person name="Son H.M."/>
            <person name="Yang J.E."/>
            <person name="Park Y."/>
            <person name="Han C.K."/>
            <person name="Kim S.G."/>
            <person name="Kook M."/>
            <person name="Yi T.H."/>
        </authorList>
    </citation>
    <scope>NUCLEOTIDE SEQUENCE [LARGE SCALE GENOMIC DNA]</scope>
    <source>
        <strain evidence="2 3">LMG 26582</strain>
    </source>
</reference>
<dbReference type="Pfam" id="PF01863">
    <property type="entry name" value="YgjP-like"/>
    <property type="match status" value="1"/>
</dbReference>
<name>A0ABU8H4U6_9SPHN</name>
<sequence>MSAPAAAEFEIVRHPTARRIRLTLDPASGRARLIVPKRAALKSAVAWAQGKAEWIAEQRARLPQPRPFAPGLVLTVADTVLTIDWQPGSRRRVEAVGETLSLSGPIETLPRRVETWLKRQALELLTEETAYYAARAGVTVARVAIGDPRGRWGSCAHDGAIRYSWRLILAPGFVRRATVAHEVAHRVHMNHAPAFHALVAQLYGEDPTPARAWLREHGAALHWVGRSS</sequence>
<evidence type="ECO:0000313" key="3">
    <source>
        <dbReference type="Proteomes" id="UP001367771"/>
    </source>
</evidence>
<dbReference type="EC" id="3.4.-.-" evidence="2"/>
<keyword evidence="2" id="KW-0645">Protease</keyword>